<accession>A0A2R4NJM8</accession>
<feature type="chain" id="PRO_5044578441" evidence="1">
    <location>
        <begin position="24"/>
        <end position="215"/>
    </location>
</feature>
<name>A0A2R4NJM8_9GAMM</name>
<dbReference type="Proteomes" id="UP000698240">
    <property type="component" value="Unassembled WGS sequence"/>
</dbReference>
<dbReference type="KEGG" id="yma:DA391_00820"/>
<dbReference type="AlphaFoldDB" id="A0A2R4NJM8"/>
<dbReference type="EMBL" id="CP028487">
    <property type="protein sequence ID" value="AVX36331.1"/>
    <property type="molecule type" value="Genomic_DNA"/>
</dbReference>
<evidence type="ECO:0000313" key="5">
    <source>
        <dbReference type="Proteomes" id="UP000698240"/>
    </source>
</evidence>
<sequence length="215" mass="22449">MKTQLIGLTVLASLVLGITAAHAAPPTTELKVKGKLSVPTCTVISPDAGVYDLGKISASQVKSGTAVTALTPMTKSWVATCDAETYLNLTPTDNRRDSRSDVSSALYFGLGNINNTGKIGFYTVEMKNAKVDGLSSLVFYKNGSAGAFTTVSSANFQQGYMFGWAETTTTQKAGKIFTADMVVSPTLAGTTTMGGPVTENANIDGSITMQFAFGI</sequence>
<dbReference type="RefSeq" id="WP_050287440.1">
    <property type="nucleotide sequence ID" value="NZ_CABHYD010000353.1"/>
</dbReference>
<evidence type="ECO:0000256" key="1">
    <source>
        <dbReference type="SAM" id="SignalP"/>
    </source>
</evidence>
<evidence type="ECO:0000313" key="4">
    <source>
        <dbReference type="Proteomes" id="UP000240908"/>
    </source>
</evidence>
<evidence type="ECO:0000313" key="2">
    <source>
        <dbReference type="EMBL" id="AVX36331.1"/>
    </source>
</evidence>
<reference evidence="3" key="2">
    <citation type="submission" date="2020-03" db="EMBL/GenBank/DDBJ databases">
        <authorList>
            <person name="Kislichkina A."/>
            <person name="Dentovskaya S."/>
            <person name="Shaikhutdinov R."/>
            <person name="Ivanov S."/>
            <person name="Sizova A."/>
            <person name="Solomentsev V."/>
            <person name="Bogun A."/>
        </authorList>
    </citation>
    <scope>NUCLEOTIDE SEQUENCE</scope>
    <source>
        <strain evidence="3">SCPM-O-B-8025</strain>
    </source>
</reference>
<feature type="signal peptide" evidence="1">
    <location>
        <begin position="1"/>
        <end position="23"/>
    </location>
</feature>
<dbReference type="Pfam" id="PF06551">
    <property type="entry name" value="DUF1120"/>
    <property type="match status" value="1"/>
</dbReference>
<proteinExistence type="predicted"/>
<dbReference type="Proteomes" id="UP000240908">
    <property type="component" value="Chromosome"/>
</dbReference>
<reference evidence="4" key="1">
    <citation type="journal article" date="2018" name="Genome Announc.">
        <title>First complete genome sequence of Yersinia massiliensis.</title>
        <authorList>
            <person name="Thomas M.C."/>
            <person name="Arling V."/>
            <person name="Goji N."/>
            <person name="Janzen T.W."/>
            <person name="Duceppe M.-O."/>
            <person name="Mathews A."/>
            <person name="Carrillo C."/>
            <person name="Amoako K."/>
        </authorList>
    </citation>
    <scope>NUCLEOTIDE SEQUENCE [LARGE SCALE GENOMIC DNA]</scope>
    <source>
        <strain evidence="4">GTA</strain>
    </source>
</reference>
<organism evidence="3 5">
    <name type="scientific">Yersinia massiliensis</name>
    <dbReference type="NCBI Taxonomy" id="419257"/>
    <lineage>
        <taxon>Bacteria</taxon>
        <taxon>Pseudomonadati</taxon>
        <taxon>Pseudomonadota</taxon>
        <taxon>Gammaproteobacteria</taxon>
        <taxon>Enterobacterales</taxon>
        <taxon>Yersiniaceae</taxon>
        <taxon>Yersinia</taxon>
    </lineage>
</organism>
<evidence type="ECO:0000313" key="3">
    <source>
        <dbReference type="EMBL" id="NIL28074.1"/>
    </source>
</evidence>
<dbReference type="EMBL" id="JAASAN010000007">
    <property type="protein sequence ID" value="NIL28074.1"/>
    <property type="molecule type" value="Genomic_DNA"/>
</dbReference>
<dbReference type="InterPro" id="IPR010546">
    <property type="entry name" value="DUF1120"/>
</dbReference>
<gene>
    <name evidence="2" type="ORF">DA391_00820</name>
    <name evidence="3" type="ORF">HB980_16170</name>
</gene>
<keyword evidence="1" id="KW-0732">Signal</keyword>
<protein>
    <submittedName>
        <fullName evidence="3">DUF1120 domain-containing protein</fullName>
    </submittedName>
</protein>
<keyword evidence="4" id="KW-1185">Reference proteome</keyword>